<feature type="transmembrane region" description="Helical" evidence="15">
    <location>
        <begin position="679"/>
        <end position="698"/>
    </location>
</feature>
<dbReference type="STRING" id="133385.A0A2T9YUW8"/>
<comment type="subcellular location">
    <subcellularLocation>
        <location evidence="2">Vacuole membrane</location>
        <topology evidence="2">Multi-pass membrane protein</topology>
    </subcellularLocation>
</comment>
<protein>
    <recommendedName>
        <fullName evidence="11">Vacuolar transporter chaperone complex subunit 4</fullName>
        <ecNumber evidence="3">2.7.4.1</ecNumber>
    </recommendedName>
    <alternativeName>
        <fullName evidence="13">Polyphosphate kinase</fullName>
    </alternativeName>
    <alternativeName>
        <fullName evidence="12">SPX-dependent polyphosphate polymerase VTC subunit 4</fullName>
    </alternativeName>
    <alternativeName>
        <fullName evidence="14">Vacuolar membrane polyphosphate polymerase catalytic subunit</fullName>
    </alternativeName>
</protein>
<dbReference type="Pfam" id="PF09359">
    <property type="entry name" value="VTC"/>
    <property type="match status" value="1"/>
</dbReference>
<feature type="transmembrane region" description="Helical" evidence="15">
    <location>
        <begin position="652"/>
        <end position="672"/>
    </location>
</feature>
<dbReference type="InterPro" id="IPR004331">
    <property type="entry name" value="SPX_dom"/>
</dbReference>
<dbReference type="GO" id="GO:0033254">
    <property type="term" value="C:vacuolar transporter chaperone complex"/>
    <property type="evidence" value="ECO:0007669"/>
    <property type="project" value="TreeGrafter"/>
</dbReference>
<accession>A0A2T9YUW8</accession>
<dbReference type="InterPro" id="IPR003807">
    <property type="entry name" value="DUF202"/>
</dbReference>
<evidence type="ECO:0000256" key="3">
    <source>
        <dbReference type="ARBA" id="ARBA00012960"/>
    </source>
</evidence>
<keyword evidence="8 15" id="KW-0472">Membrane</keyword>
<organism evidence="17 18">
    <name type="scientific">Smittium simulii</name>
    <dbReference type="NCBI Taxonomy" id="133385"/>
    <lineage>
        <taxon>Eukaryota</taxon>
        <taxon>Fungi</taxon>
        <taxon>Fungi incertae sedis</taxon>
        <taxon>Zoopagomycota</taxon>
        <taxon>Kickxellomycotina</taxon>
        <taxon>Harpellomycetes</taxon>
        <taxon>Harpellales</taxon>
        <taxon>Legeriomycetaceae</taxon>
        <taxon>Smittium</taxon>
    </lineage>
</organism>
<evidence type="ECO:0000256" key="2">
    <source>
        <dbReference type="ARBA" id="ARBA00004128"/>
    </source>
</evidence>
<feature type="transmembrane region" description="Helical" evidence="15">
    <location>
        <begin position="718"/>
        <end position="737"/>
    </location>
</feature>
<dbReference type="EMBL" id="MBFR01000040">
    <property type="protein sequence ID" value="PVU96121.1"/>
    <property type="molecule type" value="Genomic_DNA"/>
</dbReference>
<evidence type="ECO:0000256" key="1">
    <source>
        <dbReference type="ARBA" id="ARBA00001936"/>
    </source>
</evidence>
<evidence type="ECO:0000256" key="13">
    <source>
        <dbReference type="ARBA" id="ARBA00080494"/>
    </source>
</evidence>
<evidence type="ECO:0000256" key="7">
    <source>
        <dbReference type="ARBA" id="ARBA00022989"/>
    </source>
</evidence>
<keyword evidence="5" id="KW-0808">Transferase</keyword>
<dbReference type="PANTHER" id="PTHR46140:SF1">
    <property type="entry name" value="VACUOLAR TRANSPORTER CHAPERONE COMPLEX SUBUNIT 4-RELATED"/>
    <property type="match status" value="1"/>
</dbReference>
<dbReference type="OrthoDB" id="6493944at2759"/>
<dbReference type="GO" id="GO:0000329">
    <property type="term" value="C:fungal-type vacuole membrane"/>
    <property type="evidence" value="ECO:0007669"/>
    <property type="project" value="TreeGrafter"/>
</dbReference>
<keyword evidence="6 15" id="KW-0812">Transmembrane</keyword>
<dbReference type="InterPro" id="IPR042267">
    <property type="entry name" value="VTC_sf"/>
</dbReference>
<evidence type="ECO:0000256" key="15">
    <source>
        <dbReference type="SAM" id="Phobius"/>
    </source>
</evidence>
<dbReference type="CDD" id="cd07751">
    <property type="entry name" value="PolyPPase_VTC4_like"/>
    <property type="match status" value="1"/>
</dbReference>
<dbReference type="GO" id="GO:0008976">
    <property type="term" value="F:polyphosphate kinase activity"/>
    <property type="evidence" value="ECO:0007669"/>
    <property type="project" value="UniProtKB-EC"/>
</dbReference>
<comment type="cofactor">
    <cofactor evidence="1">
        <name>Mn(2+)</name>
        <dbReference type="ChEBI" id="CHEBI:29035"/>
    </cofactor>
</comment>
<sequence length="741" mass="85700">MKFGQKLRENIFADWKFYYLDYDGFKSFIYEKSAIGYTADDEAEFVTRLESEIEKMQEFQQNKIIHVKRTIESCHNQINLIKKNRGSENAKLEQLQVIEDEINVIILEVNELAKFTRLNFTALVKIVKKHDKNVSFMLKPIFTQRMNNMPFFLESFDVLLLKLSKLYKIVRDGGEDLSEGKDPQSGNGISFVRQTTKYWVHPDNVIELKLYILRNLPVLIYKSDSDTPPNPAITSIYFDNNNLSLYTGRIEKSEGAEAIRLRWYGDNSVDNIFVERKTHHEDWTGEKSVKERFPIKEDKVNDYLAGSYNLNDYITKLRTAGKKSESDIQNVELLSSEVQESILNKKLIPVMRTFYNRTAFQLPGDASVRISLDTELTMIREDNFDGIERAGLNWRRTDIKGDYPFPQLPERDICRFPYAVLEVKLQTQRGVEPPLWITNLINSHLVEAVPKFSKFIHGTSTLLESKVDILPFWFSQMDKDIRKNNLNKFQKSLVSSRHNSFVDLASFAELSSCRNAKGLYASNSNSELNQFDSRTTLHLNRSYNSIDPQNQSTSSADTWERQNNNQIPLRAWYNLYGLFSNYKFDRNSFLTVKGMQKQSLYNRGDSFTGDINSNQNITHKVSGGLSTSNTDKIIKIPKRVEPKVFFANERTFLAWLNFSMMLGSLSLALMNFGDENGRIAGATFTIVSILAMLYALSLFHWRADRITYESLGPYDDRIGPTFLVLSLFVAVTLNFYYKFKV</sequence>
<dbReference type="InterPro" id="IPR051572">
    <property type="entry name" value="VTC_Complex_Subunit"/>
</dbReference>
<dbReference type="Pfam" id="PF02656">
    <property type="entry name" value="DUF202"/>
    <property type="match status" value="1"/>
</dbReference>
<dbReference type="Proteomes" id="UP000245383">
    <property type="component" value="Unassembled WGS sequence"/>
</dbReference>
<feature type="domain" description="SPX" evidence="16">
    <location>
        <begin position="1"/>
        <end position="144"/>
    </location>
</feature>
<evidence type="ECO:0000256" key="11">
    <source>
        <dbReference type="ARBA" id="ARBA00067464"/>
    </source>
</evidence>
<comment type="caution">
    <text evidence="17">The sequence shown here is derived from an EMBL/GenBank/DDBJ whole genome shotgun (WGS) entry which is preliminary data.</text>
</comment>
<evidence type="ECO:0000256" key="4">
    <source>
        <dbReference type="ARBA" id="ARBA00022554"/>
    </source>
</evidence>
<evidence type="ECO:0000256" key="10">
    <source>
        <dbReference type="ARBA" id="ARBA00061390"/>
    </source>
</evidence>
<evidence type="ECO:0000256" key="6">
    <source>
        <dbReference type="ARBA" id="ARBA00022692"/>
    </source>
</evidence>
<evidence type="ECO:0000256" key="8">
    <source>
        <dbReference type="ARBA" id="ARBA00023136"/>
    </source>
</evidence>
<dbReference type="InterPro" id="IPR018966">
    <property type="entry name" value="VTC_domain"/>
</dbReference>
<keyword evidence="4" id="KW-0926">Vacuole</keyword>
<dbReference type="GO" id="GO:0006799">
    <property type="term" value="P:polyphosphate biosynthetic process"/>
    <property type="evidence" value="ECO:0007669"/>
    <property type="project" value="UniProtKB-ARBA"/>
</dbReference>
<dbReference type="CDD" id="cd14480">
    <property type="entry name" value="SPX_VTC2_like"/>
    <property type="match status" value="1"/>
</dbReference>
<evidence type="ECO:0000256" key="12">
    <source>
        <dbReference type="ARBA" id="ARBA00075894"/>
    </source>
</evidence>
<comment type="similarity">
    <text evidence="10">Belongs to the VTC4 family.</text>
</comment>
<evidence type="ECO:0000256" key="14">
    <source>
        <dbReference type="ARBA" id="ARBA00081313"/>
    </source>
</evidence>
<dbReference type="PANTHER" id="PTHR46140">
    <property type="entry name" value="VACUOLAR TRANSPORTER CHAPERONE 1-RELATED"/>
    <property type="match status" value="1"/>
</dbReference>
<keyword evidence="7 15" id="KW-1133">Transmembrane helix</keyword>
<evidence type="ECO:0000313" key="18">
    <source>
        <dbReference type="Proteomes" id="UP000245383"/>
    </source>
</evidence>
<evidence type="ECO:0000259" key="16">
    <source>
        <dbReference type="PROSITE" id="PS51382"/>
    </source>
</evidence>
<name>A0A2T9YUW8_9FUNG</name>
<dbReference type="EC" id="2.7.4.1" evidence="3"/>
<evidence type="ECO:0000256" key="5">
    <source>
        <dbReference type="ARBA" id="ARBA00022679"/>
    </source>
</evidence>
<reference evidence="17 18" key="1">
    <citation type="journal article" date="2018" name="MBio">
        <title>Comparative Genomics Reveals the Core Gene Toolbox for the Fungus-Insect Symbiosis.</title>
        <authorList>
            <person name="Wang Y."/>
            <person name="Stata M."/>
            <person name="Wang W."/>
            <person name="Stajich J.E."/>
            <person name="White M.M."/>
            <person name="Moncalvo J.M."/>
        </authorList>
    </citation>
    <scope>NUCLEOTIDE SEQUENCE [LARGE SCALE GENOMIC DNA]</scope>
    <source>
        <strain evidence="17 18">SWE-8-4</strain>
    </source>
</reference>
<gene>
    <name evidence="17" type="ORF">BB561_001394</name>
</gene>
<keyword evidence="18" id="KW-1185">Reference proteome</keyword>
<dbReference type="Gene3D" id="3.20.100.30">
    <property type="entry name" value="VTC, catalytic tunnel domain"/>
    <property type="match status" value="1"/>
</dbReference>
<dbReference type="PROSITE" id="PS51382">
    <property type="entry name" value="SPX"/>
    <property type="match status" value="1"/>
</dbReference>
<comment type="catalytic activity">
    <reaction evidence="9">
        <text>[phosphate](n) + ATP = [phosphate](n+1) + ADP</text>
        <dbReference type="Rhea" id="RHEA:19573"/>
        <dbReference type="Rhea" id="RHEA-COMP:9859"/>
        <dbReference type="Rhea" id="RHEA-COMP:14280"/>
        <dbReference type="ChEBI" id="CHEBI:16838"/>
        <dbReference type="ChEBI" id="CHEBI:30616"/>
        <dbReference type="ChEBI" id="CHEBI:456216"/>
        <dbReference type="EC" id="2.7.4.1"/>
    </reaction>
    <physiologicalReaction direction="left-to-right" evidence="9">
        <dbReference type="Rhea" id="RHEA:19574"/>
    </physiologicalReaction>
</comment>
<dbReference type="AlphaFoldDB" id="A0A2T9YUW8"/>
<evidence type="ECO:0000313" key="17">
    <source>
        <dbReference type="EMBL" id="PVU96121.1"/>
    </source>
</evidence>
<evidence type="ECO:0000256" key="9">
    <source>
        <dbReference type="ARBA" id="ARBA00050204"/>
    </source>
</evidence>
<dbReference type="FunFam" id="3.20.100.30:FF:000001">
    <property type="entry name" value="Vacuolar transporter chaperone 4"/>
    <property type="match status" value="1"/>
</dbReference>
<proteinExistence type="inferred from homology"/>